<dbReference type="AlphaFoldDB" id="A0AAE0WUC5"/>
<keyword evidence="2" id="KW-0732">Signal</keyword>
<sequence length="440" mass="49506">MVLLVPVLLVLLLTPSLTTSAALPQDGLSRLTTSNSREQSRTTEVSDSWISAKNEDSNHTKRVLPASQANPSVINTKECMETGLQLMKLMWADENDAERIYQQWTHKHGLKAPLLEANELKQYWSSQSSEQQWVTDFQAQDFQTAYRYICPHNMNVPGAHYFVTWVNDKSGAGKVTVDKEKHVTKAKLAFVMNIPAGIITIQEAQSPTALLKSAMPDLAQAQIEPMLPIPYHRSNVLFAAIRSEHGQHPYTVRWQNWGYGRRDLERLMGKLKEIIVARAAMRADMLQAVEQCVYQEMGPEEPGMQIGKIPAFPGVQFTAGSSCFYTILGTKPNTMIGWLLASHRDSPDYRRGLGHTILTGVRVFTTDAPNDNGQTPQLPTFVWSLAPYTAALEQKALAEQQKPFKNTFGVQLHRPPHELEEHDEHRGKNPARDTTEREII</sequence>
<name>A0AAE0WUC5_9PEZI</name>
<feature type="chain" id="PRO_5042083247" evidence="2">
    <location>
        <begin position="21"/>
        <end position="440"/>
    </location>
</feature>
<feature type="signal peptide" evidence="2">
    <location>
        <begin position="1"/>
        <end position="20"/>
    </location>
</feature>
<accession>A0AAE0WUC5</accession>
<protein>
    <submittedName>
        <fullName evidence="3">Uncharacterized protein</fullName>
    </submittedName>
</protein>
<evidence type="ECO:0000256" key="1">
    <source>
        <dbReference type="SAM" id="MobiDB-lite"/>
    </source>
</evidence>
<dbReference type="EMBL" id="JAUTXT010000004">
    <property type="protein sequence ID" value="KAK3678356.1"/>
    <property type="molecule type" value="Genomic_DNA"/>
</dbReference>
<dbReference type="Proteomes" id="UP001274830">
    <property type="component" value="Unassembled WGS sequence"/>
</dbReference>
<evidence type="ECO:0000256" key="2">
    <source>
        <dbReference type="SAM" id="SignalP"/>
    </source>
</evidence>
<reference evidence="3" key="1">
    <citation type="submission" date="2023-07" db="EMBL/GenBank/DDBJ databases">
        <title>Black Yeasts Isolated from many extreme environments.</title>
        <authorList>
            <person name="Coleine C."/>
            <person name="Stajich J.E."/>
            <person name="Selbmann L."/>
        </authorList>
    </citation>
    <scope>NUCLEOTIDE SEQUENCE</scope>
    <source>
        <strain evidence="3">CCFEE 5485</strain>
    </source>
</reference>
<gene>
    <name evidence="3" type="ORF">LTR78_001653</name>
</gene>
<evidence type="ECO:0000313" key="3">
    <source>
        <dbReference type="EMBL" id="KAK3678356.1"/>
    </source>
</evidence>
<feature type="region of interest" description="Disordered" evidence="1">
    <location>
        <begin position="415"/>
        <end position="440"/>
    </location>
</feature>
<comment type="caution">
    <text evidence="3">The sequence shown here is derived from an EMBL/GenBank/DDBJ whole genome shotgun (WGS) entry which is preliminary data.</text>
</comment>
<organism evidence="3 4">
    <name type="scientific">Recurvomyces mirabilis</name>
    <dbReference type="NCBI Taxonomy" id="574656"/>
    <lineage>
        <taxon>Eukaryota</taxon>
        <taxon>Fungi</taxon>
        <taxon>Dikarya</taxon>
        <taxon>Ascomycota</taxon>
        <taxon>Pezizomycotina</taxon>
        <taxon>Dothideomycetes</taxon>
        <taxon>Dothideomycetidae</taxon>
        <taxon>Mycosphaerellales</taxon>
        <taxon>Teratosphaeriaceae</taxon>
        <taxon>Recurvomyces</taxon>
    </lineage>
</organism>
<evidence type="ECO:0000313" key="4">
    <source>
        <dbReference type="Proteomes" id="UP001274830"/>
    </source>
</evidence>
<proteinExistence type="predicted"/>
<keyword evidence="4" id="KW-1185">Reference proteome</keyword>